<feature type="domain" description="Amine oxidase" evidence="6">
    <location>
        <begin position="13"/>
        <end position="487"/>
    </location>
</feature>
<evidence type="ECO:0000256" key="4">
    <source>
        <dbReference type="ARBA" id="ARBA00023002"/>
    </source>
</evidence>
<evidence type="ECO:0000313" key="7">
    <source>
        <dbReference type="EMBL" id="MBR1138839.1"/>
    </source>
</evidence>
<dbReference type="PRINTS" id="PR00419">
    <property type="entry name" value="ADXRDTASE"/>
</dbReference>
<keyword evidence="4 5" id="KW-0560">Oxidoreductase</keyword>
<dbReference type="EMBL" id="JAFCLK010000024">
    <property type="protein sequence ID" value="MBR1138839.1"/>
    <property type="molecule type" value="Genomic_DNA"/>
</dbReference>
<evidence type="ECO:0000259" key="6">
    <source>
        <dbReference type="Pfam" id="PF01593"/>
    </source>
</evidence>
<comment type="similarity">
    <text evidence="2 5">Belongs to the carotenoid/retinoid oxidoreductase family.</text>
</comment>
<dbReference type="NCBIfam" id="TIGR02734">
    <property type="entry name" value="crtI_fam"/>
    <property type="match status" value="1"/>
</dbReference>
<dbReference type="NCBIfam" id="NF045637">
    <property type="entry name" value="carotdesatCrtDProt"/>
    <property type="match status" value="1"/>
</dbReference>
<evidence type="ECO:0000256" key="5">
    <source>
        <dbReference type="RuleBase" id="RU362075"/>
    </source>
</evidence>
<accession>A0ABS5GC54</accession>
<dbReference type="InterPro" id="IPR002937">
    <property type="entry name" value="Amino_oxidase"/>
</dbReference>
<gene>
    <name evidence="7" type="primary">crtI</name>
    <name evidence="7" type="ORF">JQ619_24030</name>
</gene>
<dbReference type="InterPro" id="IPR054841">
    <property type="entry name" value="carotdesatCrtD"/>
</dbReference>
<name>A0ABS5GC54_9BRAD</name>
<reference evidence="8" key="1">
    <citation type="journal article" date="2021" name="ISME J.">
        <title>Evolutionary origin and ecological implication of a unique nif island in free-living Bradyrhizobium lineages.</title>
        <authorList>
            <person name="Tao J."/>
        </authorList>
    </citation>
    <scope>NUCLEOTIDE SEQUENCE [LARGE SCALE GENOMIC DNA]</scope>
    <source>
        <strain evidence="8">SZCCT0094</strain>
    </source>
</reference>
<evidence type="ECO:0000256" key="1">
    <source>
        <dbReference type="ARBA" id="ARBA00004829"/>
    </source>
</evidence>
<comment type="pathway">
    <text evidence="1 5">Carotenoid biosynthesis.</text>
</comment>
<comment type="caution">
    <text evidence="7">The sequence shown here is derived from an EMBL/GenBank/DDBJ whole genome shotgun (WGS) entry which is preliminary data.</text>
</comment>
<protein>
    <submittedName>
        <fullName evidence="7">Phytoene desaturase</fullName>
    </submittedName>
</protein>
<dbReference type="InterPro" id="IPR036188">
    <property type="entry name" value="FAD/NAD-bd_sf"/>
</dbReference>
<dbReference type="SUPFAM" id="SSF51905">
    <property type="entry name" value="FAD/NAD(P)-binding domain"/>
    <property type="match status" value="1"/>
</dbReference>
<evidence type="ECO:0000256" key="2">
    <source>
        <dbReference type="ARBA" id="ARBA00006046"/>
    </source>
</evidence>
<dbReference type="PANTHER" id="PTHR43734">
    <property type="entry name" value="PHYTOENE DESATURASE"/>
    <property type="match status" value="1"/>
</dbReference>
<dbReference type="InterPro" id="IPR014105">
    <property type="entry name" value="Carotenoid/retinoid_OxRdtase"/>
</dbReference>
<sequence length="509" mass="54688">MADHRVIVIGAGIAGLAAALTLAARGAAVTLLERAPSPGGKMRQIPIGPARIDSGPTVFTMRWVFDELFAEIGTALDDHLTLMPLEILARHAWTDGSRLDLFADEDRSADAIGRFAGRSESEGYRAFCRDARRIFEVLRDPFIRTPAPSMTHLLRNAGFRDLTAIRPFQTLWKALGGYFRDVRLQQLFGRYATYCGSSPFHAPATLMLVAHVEQAGVWLIGGGMHELAACLAAMAKRHGVTLRYDCDVAGIVTQGGRAAGVRLADGEQITADAVIATADVAALAQGLFGADAARALPALPRSARSLSAMTWSCMARADGFPLLRHNVFFSRDYRAEFDQLIDARAMPQQPTVYVCAQARDDQPRNAGTSEPLFVLINAPATGDHHRFESSEISQCARQTFDLLQRCGLSVATTPELTRVTTPVDFNRMFPGTGGALYGRSSHGWMASFQRPGAQTKLPGLYIAGGSAHPGPGVPMAALSGRMAAARAILDLASTAPSRRTAMHGGMSTR</sequence>
<dbReference type="Proteomes" id="UP001314635">
    <property type="component" value="Unassembled WGS sequence"/>
</dbReference>
<evidence type="ECO:0000256" key="3">
    <source>
        <dbReference type="ARBA" id="ARBA00022746"/>
    </source>
</evidence>
<proteinExistence type="inferred from homology"/>
<dbReference type="PANTHER" id="PTHR43734:SF7">
    <property type="entry name" value="4,4'-DIAPONEUROSPORENE OXYGENASE"/>
    <property type="match status" value="1"/>
</dbReference>
<keyword evidence="8" id="KW-1185">Reference proteome</keyword>
<organism evidence="7 8">
    <name type="scientific">Bradyrhizobium denitrificans</name>
    <dbReference type="NCBI Taxonomy" id="2734912"/>
    <lineage>
        <taxon>Bacteria</taxon>
        <taxon>Pseudomonadati</taxon>
        <taxon>Pseudomonadota</taxon>
        <taxon>Alphaproteobacteria</taxon>
        <taxon>Hyphomicrobiales</taxon>
        <taxon>Nitrobacteraceae</taxon>
        <taxon>Bradyrhizobium</taxon>
    </lineage>
</organism>
<dbReference type="Gene3D" id="3.50.50.60">
    <property type="entry name" value="FAD/NAD(P)-binding domain"/>
    <property type="match status" value="2"/>
</dbReference>
<keyword evidence="3 5" id="KW-0125">Carotenoid biosynthesis</keyword>
<evidence type="ECO:0000313" key="8">
    <source>
        <dbReference type="Proteomes" id="UP001314635"/>
    </source>
</evidence>
<dbReference type="Pfam" id="PF01593">
    <property type="entry name" value="Amino_oxidase"/>
    <property type="match status" value="1"/>
</dbReference>